<feature type="region of interest" description="Disordered" evidence="1">
    <location>
        <begin position="1"/>
        <end position="25"/>
    </location>
</feature>
<gene>
    <name evidence="2" type="ORF">FOIG_07546</name>
</gene>
<dbReference type="Proteomes" id="UP000030685">
    <property type="component" value="Unassembled WGS sequence"/>
</dbReference>
<reference evidence="2" key="2">
    <citation type="submission" date="2012-05" db="EMBL/GenBank/DDBJ databases">
        <title>The Genome Annotation of Fusarium oxysporum II5.</title>
        <authorList>
            <consortium name="The Broad Institute Genomics Platform"/>
            <person name="Ma L.-J."/>
            <person name="Corby-Kistler H."/>
            <person name="Broz K."/>
            <person name="Gale L.R."/>
            <person name="Jonkers W."/>
            <person name="O'Donnell K."/>
            <person name="Ploetz R."/>
            <person name="Steinberg C."/>
            <person name="Schwartz D.C."/>
            <person name="VanEtten H."/>
            <person name="Zhou S."/>
            <person name="Young S.K."/>
            <person name="Zeng Q."/>
            <person name="Gargeya S."/>
            <person name="Fitzgerald M."/>
            <person name="Abouelleil A."/>
            <person name="Alvarado L."/>
            <person name="Chapman S.B."/>
            <person name="Gainer-Dewar J."/>
            <person name="Goldberg J."/>
            <person name="Griggs A."/>
            <person name="Gujja S."/>
            <person name="Hansen M."/>
            <person name="Howarth C."/>
            <person name="Imamovic A."/>
            <person name="Ireland A."/>
            <person name="Larimer J."/>
            <person name="McCowan C."/>
            <person name="Murphy C."/>
            <person name="Pearson M."/>
            <person name="Poon T.W."/>
            <person name="Priest M."/>
            <person name="Roberts A."/>
            <person name="Saif S."/>
            <person name="Shea T."/>
            <person name="Sykes S."/>
            <person name="Wortman J."/>
            <person name="Nusbaum C."/>
            <person name="Birren B."/>
        </authorList>
    </citation>
    <scope>NUCLEOTIDE SEQUENCE</scope>
    <source>
        <strain evidence="2">54006</strain>
    </source>
</reference>
<name>X0JH23_FUSO5</name>
<dbReference type="AlphaFoldDB" id="X0JH23"/>
<evidence type="ECO:0000313" key="2">
    <source>
        <dbReference type="EMBL" id="EXM00564.1"/>
    </source>
</evidence>
<dbReference type="RefSeq" id="XP_031062653.1">
    <property type="nucleotide sequence ID" value="XM_031207120.1"/>
</dbReference>
<dbReference type="HOGENOM" id="CLU_2121197_0_0_1"/>
<protein>
    <submittedName>
        <fullName evidence="2">Uncharacterized protein</fullName>
    </submittedName>
</protein>
<dbReference type="VEuPathDB" id="FungiDB:FOIG_07546"/>
<proteinExistence type="predicted"/>
<organism evidence="2">
    <name type="scientific">Fusarium odoratissimum (strain NRRL 54006)</name>
    <dbReference type="NCBI Taxonomy" id="1089451"/>
    <lineage>
        <taxon>Eukaryota</taxon>
        <taxon>Fungi</taxon>
        <taxon>Dikarya</taxon>
        <taxon>Ascomycota</taxon>
        <taxon>Pezizomycotina</taxon>
        <taxon>Sordariomycetes</taxon>
        <taxon>Hypocreomycetidae</taxon>
        <taxon>Hypocreales</taxon>
        <taxon>Nectriaceae</taxon>
        <taxon>Fusarium</taxon>
        <taxon>Fusarium oxysporum species complex</taxon>
        <taxon>Fusarium oxysporum f. sp. cubense (strain race 4)</taxon>
    </lineage>
</organism>
<accession>X0JH23</accession>
<sequence>MCRKSAKKFEAGGEQHDDDEIEDNISRITPSYARESSEASDRLPLAFHDPLPNMNHRKKASWPKELPADFIAVIERCVAASNPTLRIIVRFAGQGVSRRGPAEATPQRRHQNME</sequence>
<reference evidence="2" key="1">
    <citation type="submission" date="2011-11" db="EMBL/GenBank/DDBJ databases">
        <title>The Genome Sequence of Fusarium oxysporum II5.</title>
        <authorList>
            <consortium name="The Broad Institute Genome Sequencing Platform"/>
            <person name="Ma L.-J."/>
            <person name="Gale L.R."/>
            <person name="Schwartz D.C."/>
            <person name="Zhou S."/>
            <person name="Corby-Kistler H."/>
            <person name="Young S.K."/>
            <person name="Zeng Q."/>
            <person name="Gargeya S."/>
            <person name="Fitzgerald M."/>
            <person name="Haas B."/>
            <person name="Abouelleil A."/>
            <person name="Alvarado L."/>
            <person name="Arachchi H.M."/>
            <person name="Berlin A."/>
            <person name="Brown A."/>
            <person name="Chapman S.B."/>
            <person name="Chen Z."/>
            <person name="Dunbar C."/>
            <person name="Freedman E."/>
            <person name="Gearin G."/>
            <person name="Goldberg J."/>
            <person name="Griggs A."/>
            <person name="Gujja S."/>
            <person name="Heiman D."/>
            <person name="Howarth C."/>
            <person name="Larson L."/>
            <person name="Lui A."/>
            <person name="MacDonald P.J.P."/>
            <person name="Montmayeur A."/>
            <person name="Murphy C."/>
            <person name="Neiman D."/>
            <person name="Pearson M."/>
            <person name="Priest M."/>
            <person name="Roberts A."/>
            <person name="Saif S."/>
            <person name="Shea T."/>
            <person name="Shenoy N."/>
            <person name="Sisk P."/>
            <person name="Stolte C."/>
            <person name="Sykes S."/>
            <person name="Wortman J."/>
            <person name="Nusbaum C."/>
            <person name="Birren B."/>
        </authorList>
    </citation>
    <scope>NUCLEOTIDE SEQUENCE [LARGE SCALE GENOMIC DNA]</scope>
    <source>
        <strain evidence="2">54006</strain>
    </source>
</reference>
<dbReference type="EMBL" id="JH658282">
    <property type="protein sequence ID" value="EXM00564.1"/>
    <property type="molecule type" value="Genomic_DNA"/>
</dbReference>
<evidence type="ECO:0000256" key="1">
    <source>
        <dbReference type="SAM" id="MobiDB-lite"/>
    </source>
</evidence>
<dbReference type="GeneID" id="42032721"/>